<evidence type="ECO:0000256" key="1">
    <source>
        <dbReference type="SAM" id="Coils"/>
    </source>
</evidence>
<name>A0A6G1HET7_9PEZI</name>
<dbReference type="PANTHER" id="PTHR28064">
    <property type="entry name" value="INNER KINETOCHORE SUBUNIT NKP2"/>
    <property type="match status" value="1"/>
</dbReference>
<dbReference type="InterPro" id="IPR018565">
    <property type="entry name" value="Nkp2/Cnl2"/>
</dbReference>
<keyword evidence="1" id="KW-0175">Coiled coil</keyword>
<keyword evidence="3" id="KW-1185">Reference proteome</keyword>
<feature type="coiled-coil region" evidence="1">
    <location>
        <begin position="120"/>
        <end position="151"/>
    </location>
</feature>
<evidence type="ECO:0000313" key="2">
    <source>
        <dbReference type="EMBL" id="KAF1991675.1"/>
    </source>
</evidence>
<dbReference type="GO" id="GO:0031511">
    <property type="term" value="C:Mis6-Sim4 complex"/>
    <property type="evidence" value="ECO:0007669"/>
    <property type="project" value="TreeGrafter"/>
</dbReference>
<dbReference type="AlphaFoldDB" id="A0A6G1HET7"/>
<gene>
    <name evidence="2" type="ORF">K402DRAFT_389065</name>
</gene>
<dbReference type="Pfam" id="PF09447">
    <property type="entry name" value="Cnl2_NKP2"/>
    <property type="match status" value="1"/>
</dbReference>
<accession>A0A6G1HET7</accession>
<dbReference type="GO" id="GO:0007059">
    <property type="term" value="P:chromosome segregation"/>
    <property type="evidence" value="ECO:0007669"/>
    <property type="project" value="TreeGrafter"/>
</dbReference>
<evidence type="ECO:0008006" key="4">
    <source>
        <dbReference type="Google" id="ProtNLM"/>
    </source>
</evidence>
<dbReference type="EMBL" id="ML977139">
    <property type="protein sequence ID" value="KAF1991675.1"/>
    <property type="molecule type" value="Genomic_DNA"/>
</dbReference>
<proteinExistence type="predicted"/>
<dbReference type="OrthoDB" id="2311687at2759"/>
<protein>
    <recommendedName>
        <fullName evidence="4">Cnl2/NKP2 family protein-domain-containing protein</fullName>
    </recommendedName>
</protein>
<dbReference type="Proteomes" id="UP000800041">
    <property type="component" value="Unassembled WGS sequence"/>
</dbReference>
<sequence length="198" mass="22398">MAPTETTILQNFLLPPAPLPTIISLRKFTDLFPAQHRANPQIAILYRELQHQRAIDTDDVKENIQKEVKRGEKMRREVVKTRRRAEREELGEGMDGRDVGLERDLYGPSAEVPKTKPHTLQTLLPEMEQAERDMEEEIEELEREAEALLSGVKATIGDLSDLRYGRFNRVAGLDSNLGQEVLEGLKRLEAVCDEAAAG</sequence>
<reference evidence="2" key="1">
    <citation type="journal article" date="2020" name="Stud. Mycol.">
        <title>101 Dothideomycetes genomes: a test case for predicting lifestyles and emergence of pathogens.</title>
        <authorList>
            <person name="Haridas S."/>
            <person name="Albert R."/>
            <person name="Binder M."/>
            <person name="Bloem J."/>
            <person name="Labutti K."/>
            <person name="Salamov A."/>
            <person name="Andreopoulos B."/>
            <person name="Baker S."/>
            <person name="Barry K."/>
            <person name="Bills G."/>
            <person name="Bluhm B."/>
            <person name="Cannon C."/>
            <person name="Castanera R."/>
            <person name="Culley D."/>
            <person name="Daum C."/>
            <person name="Ezra D."/>
            <person name="Gonzalez J."/>
            <person name="Henrissat B."/>
            <person name="Kuo A."/>
            <person name="Liang C."/>
            <person name="Lipzen A."/>
            <person name="Lutzoni F."/>
            <person name="Magnuson J."/>
            <person name="Mondo S."/>
            <person name="Nolan M."/>
            <person name="Ohm R."/>
            <person name="Pangilinan J."/>
            <person name="Park H.-J."/>
            <person name="Ramirez L."/>
            <person name="Alfaro M."/>
            <person name="Sun H."/>
            <person name="Tritt A."/>
            <person name="Yoshinaga Y."/>
            <person name="Zwiers L.-H."/>
            <person name="Turgeon B."/>
            <person name="Goodwin S."/>
            <person name="Spatafora J."/>
            <person name="Crous P."/>
            <person name="Grigoriev I."/>
        </authorList>
    </citation>
    <scope>NUCLEOTIDE SEQUENCE</scope>
    <source>
        <strain evidence="2">CBS 113979</strain>
    </source>
</reference>
<dbReference type="PANTHER" id="PTHR28064:SF1">
    <property type="entry name" value="INNER KINETOCHORE SUBUNIT NKP2"/>
    <property type="match status" value="1"/>
</dbReference>
<evidence type="ECO:0000313" key="3">
    <source>
        <dbReference type="Proteomes" id="UP000800041"/>
    </source>
</evidence>
<organism evidence="2 3">
    <name type="scientific">Aulographum hederae CBS 113979</name>
    <dbReference type="NCBI Taxonomy" id="1176131"/>
    <lineage>
        <taxon>Eukaryota</taxon>
        <taxon>Fungi</taxon>
        <taxon>Dikarya</taxon>
        <taxon>Ascomycota</taxon>
        <taxon>Pezizomycotina</taxon>
        <taxon>Dothideomycetes</taxon>
        <taxon>Pleosporomycetidae</taxon>
        <taxon>Aulographales</taxon>
        <taxon>Aulographaceae</taxon>
    </lineage>
</organism>